<dbReference type="InterPro" id="IPR016024">
    <property type="entry name" value="ARM-type_fold"/>
</dbReference>
<dbReference type="PANTHER" id="PTHR12697:SF38">
    <property type="entry name" value="PBS LYASE HEAT DOMAIN PROTEIN REPEAT-CONTAINING PROTEIN"/>
    <property type="match status" value="1"/>
</dbReference>
<evidence type="ECO:0000313" key="1">
    <source>
        <dbReference type="EMBL" id="KUG15032.1"/>
    </source>
</evidence>
<dbReference type="GO" id="GO:0016491">
    <property type="term" value="F:oxidoreductase activity"/>
    <property type="evidence" value="ECO:0007669"/>
    <property type="project" value="TreeGrafter"/>
</dbReference>
<dbReference type="Gene3D" id="1.25.10.10">
    <property type="entry name" value="Leucine-rich Repeat Variant"/>
    <property type="match status" value="1"/>
</dbReference>
<dbReference type="EMBL" id="LNQE01001595">
    <property type="protein sequence ID" value="KUG15032.1"/>
    <property type="molecule type" value="Genomic_DNA"/>
</dbReference>
<gene>
    <name evidence="1" type="ORF">ASZ90_015345</name>
</gene>
<proteinExistence type="predicted"/>
<evidence type="ECO:0008006" key="2">
    <source>
        <dbReference type="Google" id="ProtNLM"/>
    </source>
</evidence>
<dbReference type="SMART" id="SM00567">
    <property type="entry name" value="EZ_HEAT"/>
    <property type="match status" value="2"/>
</dbReference>
<sequence>MNGMLEESTGGNEQERWKAVSEMRRLGPQAVDYLIINLWDHDKMVRMAAVDALGSIGDPRAYEHLVSLIEDPDHDIRFACVNALGNLGDERATGPLKKACRDKNGYVRTIAAEILEKMLSAKKDSS</sequence>
<dbReference type="SUPFAM" id="SSF48371">
    <property type="entry name" value="ARM repeat"/>
    <property type="match status" value="1"/>
</dbReference>
<name>A0A0W8F2A5_9ZZZZ</name>
<dbReference type="InterPro" id="IPR004155">
    <property type="entry name" value="PBS_lyase_HEAT"/>
</dbReference>
<dbReference type="AlphaFoldDB" id="A0A0W8F2A5"/>
<dbReference type="PANTHER" id="PTHR12697">
    <property type="entry name" value="PBS LYASE HEAT-LIKE PROTEIN"/>
    <property type="match status" value="1"/>
</dbReference>
<accession>A0A0W8F2A5</accession>
<protein>
    <recommendedName>
        <fullName evidence="2">HEAT repeat domain-containing protein</fullName>
    </recommendedName>
</protein>
<reference evidence="1" key="1">
    <citation type="journal article" date="2015" name="Proc. Natl. Acad. Sci. U.S.A.">
        <title>Networks of energetic and metabolic interactions define dynamics in microbial communities.</title>
        <authorList>
            <person name="Embree M."/>
            <person name="Liu J.K."/>
            <person name="Al-Bassam M.M."/>
            <person name="Zengler K."/>
        </authorList>
    </citation>
    <scope>NUCLEOTIDE SEQUENCE</scope>
</reference>
<dbReference type="InterPro" id="IPR011989">
    <property type="entry name" value="ARM-like"/>
</dbReference>
<comment type="caution">
    <text evidence="1">The sequence shown here is derived from an EMBL/GenBank/DDBJ whole genome shotgun (WGS) entry which is preliminary data.</text>
</comment>
<organism evidence="1">
    <name type="scientific">hydrocarbon metagenome</name>
    <dbReference type="NCBI Taxonomy" id="938273"/>
    <lineage>
        <taxon>unclassified sequences</taxon>
        <taxon>metagenomes</taxon>
        <taxon>ecological metagenomes</taxon>
    </lineage>
</organism>
<dbReference type="Pfam" id="PF13646">
    <property type="entry name" value="HEAT_2"/>
    <property type="match status" value="1"/>
</dbReference>